<feature type="domain" description="NAD-dependent epimerase/dehydratase" evidence="1">
    <location>
        <begin position="9"/>
        <end position="235"/>
    </location>
</feature>
<dbReference type="SUPFAM" id="SSF51735">
    <property type="entry name" value="NAD(P)-binding Rossmann-fold domains"/>
    <property type="match status" value="1"/>
</dbReference>
<protein>
    <submittedName>
        <fullName evidence="2">Unannotated protein</fullName>
    </submittedName>
</protein>
<dbReference type="PANTHER" id="PTHR43245:SF52">
    <property type="entry name" value="NAD-DEPENDENT EPIMERASE_DEHYDRATASE"/>
    <property type="match status" value="1"/>
</dbReference>
<dbReference type="PANTHER" id="PTHR43245">
    <property type="entry name" value="BIFUNCTIONAL POLYMYXIN RESISTANCE PROTEIN ARNA"/>
    <property type="match status" value="1"/>
</dbReference>
<evidence type="ECO:0000259" key="1">
    <source>
        <dbReference type="Pfam" id="PF01370"/>
    </source>
</evidence>
<dbReference type="InterPro" id="IPR001509">
    <property type="entry name" value="Epimerase_deHydtase"/>
</dbReference>
<sequence>MRGNMGRIVLVTGASRYLGSRIAENLAGDPGVDRVIGVDVVPPVVPIPGIDFIRADIRNPVIAKVMGDARVDTVVHMGVIATPKQAGGRSTMKEINVIGTMQLLAACQKTPSLQSLVVKSTSGVYGCGAKDPAMFTEDMEPKHAPTAGWPKDSSEVEGYVRGFARRRPDVAVTTFRFANFMGRHIDTAMSAYFSLPVIPTVLGYDARLQFIHVDDGLEILRRAVHARQVGTFNVAGDGVMTLSQAIRLSGHLRLALPEFLLTPVGRSLSSAGLLDFSYEQVRFITYGRVLDTSLVSRTFDYRPDRTTQEAFEDFLARGEEMSDVA</sequence>
<evidence type="ECO:0000313" key="2">
    <source>
        <dbReference type="EMBL" id="CAB4866559.1"/>
    </source>
</evidence>
<dbReference type="Pfam" id="PF01370">
    <property type="entry name" value="Epimerase"/>
    <property type="match status" value="1"/>
</dbReference>
<proteinExistence type="predicted"/>
<name>A0A6J7DDR2_9ZZZZ</name>
<dbReference type="Gene3D" id="3.40.50.720">
    <property type="entry name" value="NAD(P)-binding Rossmann-like Domain"/>
    <property type="match status" value="1"/>
</dbReference>
<gene>
    <name evidence="2" type="ORF">UFOPK3402_00481</name>
</gene>
<dbReference type="AlphaFoldDB" id="A0A6J7DDR2"/>
<accession>A0A6J7DDR2</accession>
<dbReference type="InterPro" id="IPR050177">
    <property type="entry name" value="Lipid_A_modif_metabolic_enz"/>
</dbReference>
<reference evidence="2" key="1">
    <citation type="submission" date="2020-05" db="EMBL/GenBank/DDBJ databases">
        <authorList>
            <person name="Chiriac C."/>
            <person name="Salcher M."/>
            <person name="Ghai R."/>
            <person name="Kavagutti S V."/>
        </authorList>
    </citation>
    <scope>NUCLEOTIDE SEQUENCE</scope>
</reference>
<organism evidence="2">
    <name type="scientific">freshwater metagenome</name>
    <dbReference type="NCBI Taxonomy" id="449393"/>
    <lineage>
        <taxon>unclassified sequences</taxon>
        <taxon>metagenomes</taxon>
        <taxon>ecological metagenomes</taxon>
    </lineage>
</organism>
<dbReference type="InterPro" id="IPR036291">
    <property type="entry name" value="NAD(P)-bd_dom_sf"/>
</dbReference>
<dbReference type="EMBL" id="CAFBLS010000040">
    <property type="protein sequence ID" value="CAB4866559.1"/>
    <property type="molecule type" value="Genomic_DNA"/>
</dbReference>